<feature type="domain" description="Transport-associated OB type 2" evidence="1">
    <location>
        <begin position="21"/>
        <end position="96"/>
    </location>
</feature>
<evidence type="ECO:0000259" key="1">
    <source>
        <dbReference type="Pfam" id="PF08402"/>
    </source>
</evidence>
<dbReference type="GO" id="GO:0043190">
    <property type="term" value="C:ATP-binding cassette (ABC) transporter complex"/>
    <property type="evidence" value="ECO:0007669"/>
    <property type="project" value="InterPro"/>
</dbReference>
<evidence type="ECO:0000313" key="2">
    <source>
        <dbReference type="EMBL" id="OWO92138.1"/>
    </source>
</evidence>
<name>A0A246DPE8_9HYPH</name>
<dbReference type="Gene3D" id="2.40.50.100">
    <property type="match status" value="1"/>
</dbReference>
<dbReference type="AlphaFoldDB" id="A0A246DPE8"/>
<gene>
    <name evidence="2" type="ORF">B5E41_24760</name>
</gene>
<dbReference type="Gene3D" id="2.40.50.140">
    <property type="entry name" value="Nucleic acid-binding proteins"/>
    <property type="match status" value="1"/>
</dbReference>
<reference evidence="2 3" key="1">
    <citation type="submission" date="2017-03" db="EMBL/GenBank/DDBJ databases">
        <title>Genome of strain Rhizobium sp. CNPSo 668.</title>
        <authorList>
            <person name="Ribeiro R."/>
        </authorList>
    </citation>
    <scope>NUCLEOTIDE SEQUENCE [LARGE SCALE GENOMIC DNA]</scope>
    <source>
        <strain evidence="2 3">CNPSo 668</strain>
    </source>
</reference>
<dbReference type="Proteomes" id="UP000197269">
    <property type="component" value="Unassembled WGS sequence"/>
</dbReference>
<feature type="non-terminal residue" evidence="2">
    <location>
        <position position="1"/>
    </location>
</feature>
<dbReference type="RefSeq" id="WP_141098805.1">
    <property type="nucleotide sequence ID" value="NZ_MXPU01000019.1"/>
</dbReference>
<sequence>LPVVSGNHGLSAYAGKPVIFGIRPEALTDPDGADRKARSLTEDDCLIEVVEPAGSDTFAVTKLGGKSVVARLRADAGIAPGQNTRLAFNLDKAVFFDPDSQVRIV</sequence>
<dbReference type="GO" id="GO:0005524">
    <property type="term" value="F:ATP binding"/>
    <property type="evidence" value="ECO:0007669"/>
    <property type="project" value="UniProtKB-KW"/>
</dbReference>
<evidence type="ECO:0000313" key="3">
    <source>
        <dbReference type="Proteomes" id="UP000197269"/>
    </source>
</evidence>
<organism evidence="2 3">
    <name type="scientific">Rhizobium esperanzae</name>
    <dbReference type="NCBI Taxonomy" id="1967781"/>
    <lineage>
        <taxon>Bacteria</taxon>
        <taxon>Pseudomonadati</taxon>
        <taxon>Pseudomonadota</taxon>
        <taxon>Alphaproteobacteria</taxon>
        <taxon>Hyphomicrobiales</taxon>
        <taxon>Rhizobiaceae</taxon>
        <taxon>Rhizobium/Agrobacterium group</taxon>
        <taxon>Rhizobium</taxon>
    </lineage>
</organism>
<dbReference type="EMBL" id="MXPU01000019">
    <property type="protein sequence ID" value="OWO92138.1"/>
    <property type="molecule type" value="Genomic_DNA"/>
</dbReference>
<dbReference type="InterPro" id="IPR008995">
    <property type="entry name" value="Mo/tungstate-bd_C_term_dom"/>
</dbReference>
<dbReference type="GO" id="GO:0022857">
    <property type="term" value="F:transmembrane transporter activity"/>
    <property type="evidence" value="ECO:0007669"/>
    <property type="project" value="InterPro"/>
</dbReference>
<comment type="caution">
    <text evidence="2">The sequence shown here is derived from an EMBL/GenBank/DDBJ whole genome shotgun (WGS) entry which is preliminary data.</text>
</comment>
<proteinExistence type="predicted"/>
<dbReference type="InterPro" id="IPR012340">
    <property type="entry name" value="NA-bd_OB-fold"/>
</dbReference>
<keyword evidence="2" id="KW-0067">ATP-binding</keyword>
<keyword evidence="2" id="KW-0547">Nucleotide-binding</keyword>
<dbReference type="SUPFAM" id="SSF50331">
    <property type="entry name" value="MOP-like"/>
    <property type="match status" value="1"/>
</dbReference>
<accession>A0A246DPE8</accession>
<protein>
    <submittedName>
        <fullName evidence="2">Sugar ABC transporter ATP-binding protein</fullName>
    </submittedName>
</protein>
<dbReference type="InterPro" id="IPR013611">
    <property type="entry name" value="Transp-assoc_OB_typ2"/>
</dbReference>
<dbReference type="Pfam" id="PF08402">
    <property type="entry name" value="TOBE_2"/>
    <property type="match status" value="1"/>
</dbReference>